<dbReference type="PROSITE" id="PS51257">
    <property type="entry name" value="PROKAR_LIPOPROTEIN"/>
    <property type="match status" value="1"/>
</dbReference>
<reference evidence="2" key="1">
    <citation type="submission" date="2016-09" db="EMBL/GenBank/DDBJ databases">
        <title>Genome Sequence of Bathymodiolus thermophilus sulfur-oxidizing gill endosymbiont.</title>
        <authorList>
            <person name="Ponnudurai R."/>
            <person name="Kleiner M."/>
            <person name="Sayavedra L."/>
            <person name="Thuermer A."/>
            <person name="Felbeck H."/>
            <person name="Schlueter R."/>
            <person name="Schweder T."/>
            <person name="Markert S."/>
        </authorList>
    </citation>
    <scope>NUCLEOTIDE SEQUENCE [LARGE SCALE GENOMIC DNA]</scope>
    <source>
        <strain evidence="2">BAT/CrabSpa'14</strain>
    </source>
</reference>
<evidence type="ECO:0000313" key="2">
    <source>
        <dbReference type="Proteomes" id="UP000182798"/>
    </source>
</evidence>
<name>A0A1J5TS94_9GAMM</name>
<organism evidence="1 2">
    <name type="scientific">Bathymodiolus thermophilus thioautotrophic gill symbiont</name>
    <dbReference type="NCBI Taxonomy" id="2360"/>
    <lineage>
        <taxon>Bacteria</taxon>
        <taxon>Pseudomonadati</taxon>
        <taxon>Pseudomonadota</taxon>
        <taxon>Gammaproteobacteria</taxon>
        <taxon>sulfur-oxidizing symbionts</taxon>
    </lineage>
</organism>
<comment type="caution">
    <text evidence="1">The sequence shown here is derived from an EMBL/GenBank/DDBJ whole genome shotgun (WGS) entry which is preliminary data.</text>
</comment>
<dbReference type="RefSeq" id="WP_071565287.1">
    <property type="nucleotide sequence ID" value="NZ_MIQH01001127.1"/>
</dbReference>
<protein>
    <recommendedName>
        <fullName evidence="3">Lipoprotein</fullName>
    </recommendedName>
</protein>
<proteinExistence type="predicted"/>
<dbReference type="Proteomes" id="UP000182798">
    <property type="component" value="Unassembled WGS sequence"/>
</dbReference>
<evidence type="ECO:0000313" key="1">
    <source>
        <dbReference type="EMBL" id="OIR23787.1"/>
    </source>
</evidence>
<evidence type="ECO:0008006" key="3">
    <source>
        <dbReference type="Google" id="ProtNLM"/>
    </source>
</evidence>
<gene>
    <name evidence="1" type="ORF">BGC33_08105</name>
</gene>
<dbReference type="EMBL" id="MIQH01001127">
    <property type="protein sequence ID" value="OIR23787.1"/>
    <property type="molecule type" value="Genomic_DNA"/>
</dbReference>
<sequence length="164" mass="18438">MRLLFLSIFTAIIASGCASINSKIYSKNEILQITSWEIDFAYESSSIEATKKAAGNDELKLVRSSQLATDLELRDDLYFMLKYEYLIPVTKTQTHDSGKIFLHPIHFSRGGFGSLTVNIVNSKGDTLGRLKIKNGDRKATYKDEEEFTKYAADAIVQAITNKKK</sequence>
<accession>A0A1J5TS94</accession>
<dbReference type="AlphaFoldDB" id="A0A1J5TS94"/>